<dbReference type="PANTHER" id="PTHR43139">
    <property type="entry name" value="SI:DKEY-122A22.2"/>
    <property type="match status" value="1"/>
</dbReference>
<reference evidence="4" key="2">
    <citation type="journal article" date="2023" name="Int. J. Mol. Sci.">
        <title>De Novo Assembly and Annotation of 11 Diverse Shrub Willow (Salix) Genomes Reveals Novel Gene Organization in Sex-Linked Regions.</title>
        <authorList>
            <person name="Hyden B."/>
            <person name="Feng K."/>
            <person name="Yates T.B."/>
            <person name="Jawdy S."/>
            <person name="Cereghino C."/>
            <person name="Smart L.B."/>
            <person name="Muchero W."/>
        </authorList>
    </citation>
    <scope>NUCLEOTIDE SEQUENCE</scope>
    <source>
        <tissue evidence="4">Shoot tip</tissue>
    </source>
</reference>
<evidence type="ECO:0000313" key="5">
    <source>
        <dbReference type="Proteomes" id="UP001141253"/>
    </source>
</evidence>
<feature type="compositionally biased region" description="Acidic residues" evidence="1">
    <location>
        <begin position="466"/>
        <end position="476"/>
    </location>
</feature>
<proteinExistence type="predicted"/>
<dbReference type="Pfam" id="PF00561">
    <property type="entry name" value="Abhydrolase_1"/>
    <property type="match status" value="1"/>
</dbReference>
<evidence type="ECO:0000256" key="1">
    <source>
        <dbReference type="SAM" id="MobiDB-lite"/>
    </source>
</evidence>
<evidence type="ECO:0000259" key="3">
    <source>
        <dbReference type="Pfam" id="PF12143"/>
    </source>
</evidence>
<accession>A0ABQ9CBN7</accession>
<protein>
    <recommendedName>
        <fullName evidence="6">AB hydrolase-1 domain-containing protein</fullName>
    </recommendedName>
</protein>
<reference evidence="4" key="1">
    <citation type="submission" date="2022-10" db="EMBL/GenBank/DDBJ databases">
        <authorList>
            <person name="Hyden B.L."/>
            <person name="Feng K."/>
            <person name="Yates T."/>
            <person name="Jawdy S."/>
            <person name="Smart L.B."/>
            <person name="Muchero W."/>
        </authorList>
    </citation>
    <scope>NUCLEOTIDE SEQUENCE</scope>
    <source>
        <tissue evidence="4">Shoot tip</tissue>
    </source>
</reference>
<feature type="region of interest" description="Disordered" evidence="1">
    <location>
        <begin position="448"/>
        <end position="476"/>
    </location>
</feature>
<dbReference type="Proteomes" id="UP001141253">
    <property type="component" value="Chromosome 4"/>
</dbReference>
<dbReference type="PANTHER" id="PTHR43139:SF22">
    <property type="entry name" value="AB HYDROLASE-1 DOMAIN-CONTAINING PROTEIN"/>
    <property type="match status" value="1"/>
</dbReference>
<feature type="domain" description="Polyphenol oxidase C-terminal" evidence="3">
    <location>
        <begin position="328"/>
        <end position="439"/>
    </location>
</feature>
<dbReference type="Gene3D" id="3.40.50.1820">
    <property type="entry name" value="alpha/beta hydrolase"/>
    <property type="match status" value="1"/>
</dbReference>
<dbReference type="InterPro" id="IPR022740">
    <property type="entry name" value="Polyphenol_oxidase_C"/>
</dbReference>
<dbReference type="Pfam" id="PF12143">
    <property type="entry name" value="PPO1_KFDV"/>
    <property type="match status" value="1"/>
</dbReference>
<sequence length="476" mass="54525">MVNTLSLYKPLLHGLMKLAGMNRKVVEIESGTAINFWVPSDETTKPAVVFLHGFGFDGILTWQFQVLALANKYAVYVPDLLFFGDSTTDKSERSPAFQAECMAKCLQKLGVEKCTLVGLSYGGMVGFKMAEIYPNLVDSMVITCSVMALTESITRDGLQRIGFPSWAQYLIPETVEGVKTLLDVAFYKLPWIPNFIYKDILEAMYFDHRKERHELLEDLIVKDKNFTAPNFTQRIHLLWGGDDIIFDKTEARNLIELLQGKATLHCIERAGHLVELERPFVYNRQLKKILAPSVPLEVTRNVLKTRQNVKLQRNNILSSNFSSHGRFLDSTLRTRVNRPKVRRTKKEKDEEEEILVVHGIAVPEERYVKFDVYVNVVNETIMNPRFREFAGTFVHIDPGVIRVAREAILKLSERRLILSLEDLEADGDDIIWVTSVSRMKRALHACKSEDTEVRTEEPRSLTEELRTEEEESEPVT</sequence>
<evidence type="ECO:0000259" key="2">
    <source>
        <dbReference type="Pfam" id="PF00561"/>
    </source>
</evidence>
<dbReference type="EMBL" id="JAPFFI010000004">
    <property type="protein sequence ID" value="KAJ6395847.1"/>
    <property type="molecule type" value="Genomic_DNA"/>
</dbReference>
<feature type="domain" description="AB hydrolase-1" evidence="2">
    <location>
        <begin position="46"/>
        <end position="171"/>
    </location>
</feature>
<comment type="caution">
    <text evidence="4">The sequence shown here is derived from an EMBL/GenBank/DDBJ whole genome shotgun (WGS) entry which is preliminary data.</text>
</comment>
<keyword evidence="5" id="KW-1185">Reference proteome</keyword>
<organism evidence="4 5">
    <name type="scientific">Salix suchowensis</name>
    <dbReference type="NCBI Taxonomy" id="1278906"/>
    <lineage>
        <taxon>Eukaryota</taxon>
        <taxon>Viridiplantae</taxon>
        <taxon>Streptophyta</taxon>
        <taxon>Embryophyta</taxon>
        <taxon>Tracheophyta</taxon>
        <taxon>Spermatophyta</taxon>
        <taxon>Magnoliopsida</taxon>
        <taxon>eudicotyledons</taxon>
        <taxon>Gunneridae</taxon>
        <taxon>Pentapetalae</taxon>
        <taxon>rosids</taxon>
        <taxon>fabids</taxon>
        <taxon>Malpighiales</taxon>
        <taxon>Salicaceae</taxon>
        <taxon>Saliceae</taxon>
        <taxon>Salix</taxon>
    </lineage>
</organism>
<gene>
    <name evidence="4" type="ORF">OIU77_020991</name>
</gene>
<feature type="compositionally biased region" description="Basic and acidic residues" evidence="1">
    <location>
        <begin position="448"/>
        <end position="465"/>
    </location>
</feature>
<evidence type="ECO:0000313" key="4">
    <source>
        <dbReference type="EMBL" id="KAJ6395847.1"/>
    </source>
</evidence>
<dbReference type="InterPro" id="IPR029058">
    <property type="entry name" value="AB_hydrolase_fold"/>
</dbReference>
<dbReference type="InterPro" id="IPR000073">
    <property type="entry name" value="AB_hydrolase_1"/>
</dbReference>
<name>A0ABQ9CBN7_9ROSI</name>
<dbReference type="SUPFAM" id="SSF53474">
    <property type="entry name" value="alpha/beta-Hydrolases"/>
    <property type="match status" value="1"/>
</dbReference>
<evidence type="ECO:0008006" key="6">
    <source>
        <dbReference type="Google" id="ProtNLM"/>
    </source>
</evidence>
<dbReference type="InterPro" id="IPR052370">
    <property type="entry name" value="Meta-cleavage_hydrolase"/>
</dbReference>